<feature type="region of interest" description="Disordered" evidence="1">
    <location>
        <begin position="146"/>
        <end position="176"/>
    </location>
</feature>
<protein>
    <submittedName>
        <fullName evidence="2">Uncharacterized protein</fullName>
    </submittedName>
</protein>
<dbReference type="Proteomes" id="UP000293360">
    <property type="component" value="Unassembled WGS sequence"/>
</dbReference>
<organism evidence="2 3">
    <name type="scientific">Monosporascus ibericus</name>
    <dbReference type="NCBI Taxonomy" id="155417"/>
    <lineage>
        <taxon>Eukaryota</taxon>
        <taxon>Fungi</taxon>
        <taxon>Dikarya</taxon>
        <taxon>Ascomycota</taxon>
        <taxon>Pezizomycotina</taxon>
        <taxon>Sordariomycetes</taxon>
        <taxon>Xylariomycetidae</taxon>
        <taxon>Xylariales</taxon>
        <taxon>Xylariales incertae sedis</taxon>
        <taxon>Monosporascus</taxon>
    </lineage>
</organism>
<comment type="caution">
    <text evidence="2">The sequence shown here is derived from an EMBL/GenBank/DDBJ whole genome shotgun (WGS) entry which is preliminary data.</text>
</comment>
<keyword evidence="3" id="KW-1185">Reference proteome</keyword>
<sequence length="340" mass="38149">MSVAELRPSRDLSHQNDITLESHSPATEETRSGLIERVLRRNTLSKSNRQLFSPEQRGPQQPEMTHNIDNSGNTMSRRPQRQSVCDSKPLPPPPDAAPTHPKPTLRSRFNKGSGSGNALEPDRPRKAFVPQHAATDFSRIPLSLRDTATYVRDPPTKSDRRSIPHPAPPAPTQGDFFVRGRISSGHCAAYIKDDGPKRATREEPEELEGPSDYELFLQQAQEEDRHYREQLLRIMSQRTQTEARPIRHPDLSTGVFSWQRTAAKRQKAGEQRRTWGGESPSQNLPTERRNSDAGPSSRDGDGGDTSGLRKRGSRRASLSNIKKTIANYIKPPKPPSTRKE</sequence>
<evidence type="ECO:0000256" key="1">
    <source>
        <dbReference type="SAM" id="MobiDB-lite"/>
    </source>
</evidence>
<feature type="compositionally biased region" description="Pro residues" evidence="1">
    <location>
        <begin position="331"/>
        <end position="340"/>
    </location>
</feature>
<evidence type="ECO:0000313" key="2">
    <source>
        <dbReference type="EMBL" id="RYP05271.1"/>
    </source>
</evidence>
<name>A0A4Q4TEQ6_9PEZI</name>
<feature type="compositionally biased region" description="Polar residues" evidence="1">
    <location>
        <begin position="42"/>
        <end position="85"/>
    </location>
</feature>
<feature type="region of interest" description="Disordered" evidence="1">
    <location>
        <begin position="1"/>
        <end position="125"/>
    </location>
</feature>
<feature type="region of interest" description="Disordered" evidence="1">
    <location>
        <begin position="190"/>
        <end position="211"/>
    </location>
</feature>
<accession>A0A4Q4TEQ6</accession>
<dbReference type="AlphaFoldDB" id="A0A4Q4TEQ6"/>
<feature type="compositionally biased region" description="Polar residues" evidence="1">
    <location>
        <begin position="15"/>
        <end position="25"/>
    </location>
</feature>
<dbReference type="OrthoDB" id="4771130at2759"/>
<feature type="compositionally biased region" description="Basic and acidic residues" evidence="1">
    <location>
        <begin position="191"/>
        <end position="202"/>
    </location>
</feature>
<dbReference type="EMBL" id="QJNU01000174">
    <property type="protein sequence ID" value="RYP05271.1"/>
    <property type="molecule type" value="Genomic_DNA"/>
</dbReference>
<reference evidence="2 3" key="1">
    <citation type="submission" date="2018-06" db="EMBL/GenBank/DDBJ databases">
        <title>Complete Genomes of Monosporascus.</title>
        <authorList>
            <person name="Robinson A.J."/>
            <person name="Natvig D.O."/>
        </authorList>
    </citation>
    <scope>NUCLEOTIDE SEQUENCE [LARGE SCALE GENOMIC DNA]</scope>
    <source>
        <strain evidence="2 3">CBS 110550</strain>
    </source>
</reference>
<evidence type="ECO:0000313" key="3">
    <source>
        <dbReference type="Proteomes" id="UP000293360"/>
    </source>
</evidence>
<proteinExistence type="predicted"/>
<feature type="region of interest" description="Disordered" evidence="1">
    <location>
        <begin position="238"/>
        <end position="340"/>
    </location>
</feature>
<gene>
    <name evidence="2" type="ORF">DL764_003932</name>
</gene>